<proteinExistence type="inferred from homology"/>
<comment type="caution">
    <text evidence="4">The sequence shown here is derived from an EMBL/GenBank/DDBJ whole genome shotgun (WGS) entry which is preliminary data.</text>
</comment>
<dbReference type="InterPro" id="IPR002692">
    <property type="entry name" value="S45"/>
</dbReference>
<dbReference type="Gene3D" id="1.10.1400.10">
    <property type="match status" value="1"/>
</dbReference>
<gene>
    <name evidence="4" type="ORF">GCM10017579_09300</name>
</gene>
<dbReference type="InterPro" id="IPR029055">
    <property type="entry name" value="Ntn_hydrolases_N"/>
</dbReference>
<dbReference type="Gene3D" id="2.30.120.10">
    <property type="match status" value="1"/>
</dbReference>
<reference evidence="4" key="1">
    <citation type="journal article" date="2014" name="Int. J. Syst. Evol. Microbiol.">
        <title>Complete genome of a new Firmicutes species belonging to the dominant human colonic microbiota ('Ruminococcus bicirculans') reveals two chromosomes and a selective capacity to utilize plant glucans.</title>
        <authorList>
            <consortium name="NISC Comparative Sequencing Program"/>
            <person name="Wegmann U."/>
            <person name="Louis P."/>
            <person name="Goesmann A."/>
            <person name="Henrissat B."/>
            <person name="Duncan S.H."/>
            <person name="Flint H.J."/>
        </authorList>
    </citation>
    <scope>NUCLEOTIDE SEQUENCE</scope>
    <source>
        <strain evidence="4">VKM Ac-1246</strain>
    </source>
</reference>
<dbReference type="Pfam" id="PF01804">
    <property type="entry name" value="Penicil_amidase"/>
    <property type="match status" value="1"/>
</dbReference>
<dbReference type="SUPFAM" id="SSF56235">
    <property type="entry name" value="N-terminal nucleophile aminohydrolases (Ntn hydrolases)"/>
    <property type="match status" value="1"/>
</dbReference>
<evidence type="ECO:0000256" key="3">
    <source>
        <dbReference type="ARBA" id="ARBA00023145"/>
    </source>
</evidence>
<evidence type="ECO:0000256" key="1">
    <source>
        <dbReference type="ARBA" id="ARBA00006586"/>
    </source>
</evidence>
<dbReference type="PIRSF" id="PIRSF001227">
    <property type="entry name" value="Pen_acylase"/>
    <property type="match status" value="1"/>
</dbReference>
<dbReference type="Gene3D" id="1.10.439.10">
    <property type="entry name" value="Penicillin Amidohydrolase, domain 1"/>
    <property type="match status" value="1"/>
</dbReference>
<dbReference type="InterPro" id="IPR043147">
    <property type="entry name" value="Penicillin_amidase_A-knob"/>
</dbReference>
<comment type="similarity">
    <text evidence="1">Belongs to the peptidase S45 family.</text>
</comment>
<keyword evidence="3" id="KW-0865">Zymogen</keyword>
<dbReference type="InterPro" id="IPR014395">
    <property type="entry name" value="Pen/GL7ACA/AHL_acylase"/>
</dbReference>
<sequence>MTVSASGLFRDEWGIPHVRGASLTEVARLQGLATARDRAWQLEIERLRGEGRTAELLGPAGLEWDRFARRVRLAAVAQTAFRRLDAETQGFLAAYVDGVRAGLAETSCIELDELGPAPGTWQPWTPFAVFWVQQILFGSFPSKLFGERAARVLGEEAALFRTEGLAGGSNAYAVGGGRTASGLPLVAGDPHRLFEAPNVYLQVRLACTDPADEFDVVGMTFPGVPGVQHFAHAGRVAWGITNAMADYQDLVSIDLERSADGSVSSSSGAVRRSVETVRVRGQEPVEVEVLETDRGPVVLGGPEVGSALVLRTPGHELDDLGFGTLLPLLRARSVADVEAAVSRWVEPVNNWVVADVNGDVVHTVGGRVPQRDETGEWVGWVSPLPRRTSPASGALVTANDRCMPEFDALADGFAPPFRAQRIRALLDDAGPLDVEQAVAVLADTTQTAGERLLELVPADLLPGELSEWDGTMDASSGAAWYAALRAEVVDRICAAPVLAPLREPSEHGPLYEPWSALPARVASALHVILAAERPFGLDPHEVVTAAAVAVRDAARDTAHDTAHDTVRDTVPDAGTEPASWPEAHRFWPLHALEQFDLPHTRTAPATPLPGDTDTVRCNAWSPGTTVTVRGSVARYAWDLADRDNSRWVVPLGASGAPDDPHHTDQHEAWARGGAVRVVTDWSVLTEEQQ</sequence>
<evidence type="ECO:0000313" key="5">
    <source>
        <dbReference type="Proteomes" id="UP001142292"/>
    </source>
</evidence>
<keyword evidence="5" id="KW-1185">Reference proteome</keyword>
<dbReference type="Gene3D" id="3.60.20.10">
    <property type="entry name" value="Glutamine Phosphoribosylpyrophosphate, subunit 1, domain 1"/>
    <property type="match status" value="1"/>
</dbReference>
<keyword evidence="2" id="KW-0378">Hydrolase</keyword>
<organism evidence="4 5">
    <name type="scientific">Nocardioides luteus</name>
    <dbReference type="NCBI Taxonomy" id="1844"/>
    <lineage>
        <taxon>Bacteria</taxon>
        <taxon>Bacillati</taxon>
        <taxon>Actinomycetota</taxon>
        <taxon>Actinomycetes</taxon>
        <taxon>Propionibacteriales</taxon>
        <taxon>Nocardioidaceae</taxon>
        <taxon>Nocardioides</taxon>
    </lineage>
</organism>
<dbReference type="RefSeq" id="WP_189119919.1">
    <property type="nucleotide sequence ID" value="NZ_BMRK01000016.1"/>
</dbReference>
<evidence type="ECO:0000256" key="2">
    <source>
        <dbReference type="ARBA" id="ARBA00022801"/>
    </source>
</evidence>
<dbReference type="EMBL" id="BSEL01000002">
    <property type="protein sequence ID" value="GLJ66894.1"/>
    <property type="molecule type" value="Genomic_DNA"/>
</dbReference>
<reference evidence="4" key="2">
    <citation type="submission" date="2023-01" db="EMBL/GenBank/DDBJ databases">
        <authorList>
            <person name="Sun Q."/>
            <person name="Evtushenko L."/>
        </authorList>
    </citation>
    <scope>NUCLEOTIDE SEQUENCE</scope>
    <source>
        <strain evidence="4">VKM Ac-1246</strain>
    </source>
</reference>
<evidence type="ECO:0000313" key="4">
    <source>
        <dbReference type="EMBL" id="GLJ66894.1"/>
    </source>
</evidence>
<dbReference type="Proteomes" id="UP001142292">
    <property type="component" value="Unassembled WGS sequence"/>
</dbReference>
<accession>A0ABQ5SSJ8</accession>
<dbReference type="InterPro" id="IPR023343">
    <property type="entry name" value="Penicillin_amidase_dom1"/>
</dbReference>
<dbReference type="PANTHER" id="PTHR34218:SF4">
    <property type="entry name" value="ACYL-HOMOSERINE LACTONE ACYLASE QUIP"/>
    <property type="match status" value="1"/>
</dbReference>
<dbReference type="InterPro" id="IPR043146">
    <property type="entry name" value="Penicillin_amidase_N_B-knob"/>
</dbReference>
<dbReference type="PANTHER" id="PTHR34218">
    <property type="entry name" value="PEPTIDASE S45 PENICILLIN AMIDASE"/>
    <property type="match status" value="1"/>
</dbReference>
<name>A0ABQ5SSJ8_9ACTN</name>
<protein>
    <submittedName>
        <fullName evidence="4">Antibiotic transporter</fullName>
    </submittedName>
</protein>